<dbReference type="PANTHER" id="PTHR33054">
    <property type="entry name" value="CCHC-TYPE DOMAIN-CONTAINING PROTEIN"/>
    <property type="match status" value="1"/>
</dbReference>
<dbReference type="PANTHER" id="PTHR33054:SF9">
    <property type="entry name" value="CCHC-TYPE DOMAIN-CONTAINING PROTEIN"/>
    <property type="match status" value="1"/>
</dbReference>
<dbReference type="GO" id="GO:0003676">
    <property type="term" value="F:nucleic acid binding"/>
    <property type="evidence" value="ECO:0007669"/>
    <property type="project" value="InterPro"/>
</dbReference>
<feature type="region of interest" description="Disordered" evidence="2">
    <location>
        <begin position="822"/>
        <end position="850"/>
    </location>
</feature>
<dbReference type="Proteomes" id="UP000288805">
    <property type="component" value="Unassembled WGS sequence"/>
</dbReference>
<evidence type="ECO:0000256" key="1">
    <source>
        <dbReference type="PROSITE-ProRule" id="PRU00047"/>
    </source>
</evidence>
<accession>A0A438JX00</accession>
<proteinExistence type="predicted"/>
<dbReference type="InterPro" id="IPR036875">
    <property type="entry name" value="Znf_CCHC_sf"/>
</dbReference>
<dbReference type="AlphaFoldDB" id="A0A438JX00"/>
<evidence type="ECO:0000313" key="5">
    <source>
        <dbReference type="Proteomes" id="UP000288805"/>
    </source>
</evidence>
<sequence length="1103" mass="127601">MSRRSSDSQDTVVNSEEINYPKIQNDLDDWKLPKVSNQEIYKKGTFKFFTDYTIKTSEMSVGLEQDDQVIRLLNNRSIEKHKRDGYNFIHFGMIQVAAKPLTRLGLNTSIVMCLRDNRHLEYRDSIIGAVQAGLNDGPVYFQCYPNFTVRIRDADILDSVVLHIKTHDFKIKPGNSPVSIITRFAYKSMNTSVGSGALCTSPKGETTYFHSDMLDKSDFIIPKKILWKDVEFLENWHFANAVPAIAQRSESIEQIVQYPDGGGELVFSNSFRHFSSPRVSVYEPFRASSSSIPVRTTREEEGSSLGNLKNIKLTGVRSHTNVARPFYTEENESTQESQQDESPVMSPTYSQMINTVRLSDEDFEINKDLLRKDFYSEVNKQRNDWFFSTVPKVIRTIYQEEFYTYLRQEKKNIKFWIWFELFKQGDYPDYPYMRINNTKSTDKIKTFSKEFQENPHINQAFVDRINKKIKDNLVAPLTVQPHKRTNMVKGDISSEEEADELIKMFEEPHNQIISKDINNLETFKTRNYYPRPTFPDMQFEERNQYTQASYTSGTIYEWNIDGMTEYNILTKLQEMTMVSTAYKLNNRLPDHAVAQTIVVGFTGQLKGWWDNYLTFDDRNSILKAYRINENSEVVNYEDGQDIEDAVATLIYSISKHFIGDPAKIKDKTVDLLTNLKCPKIHDFRWIKIREQYNGQIPYDKLTYGEIISIVTAEGIKLCNDFKLKQQMKNEQKIYKNEFGSFCSQFGFSQKETMPPSKQKPSRKPSKDKFYHSKRDVKPIICFKCGKVGHYKKDCRVKQKINNLSVSDDLKNMLCKVMLNSTDSESRTDSDNKDDINQLDSSGEVSSQSSSDQAECIKGNCNCRPKTINVISQDQEFILDTLRKVEDEKTKQNLYEVFKKSVVKVEAKKTVNPYNLNDIVNRFDQQSPKEISIKELHDEVRYFLNTVSRVIFQMWEVSLTIVVKDKFVLDIIALIDSGAAENCLQEGLVPIPLCEETSQSLFGANDKRLDIKVHETMAPKKNTQAPNQKTQPSQTPSPHKMLWSQQVEEEEARLYSSNPMPNKMMTLYYDHSDPANPVKATQYPAISGSQTFKKSLRLIPLKRN</sequence>
<dbReference type="Pfam" id="PF24496">
    <property type="entry name" value="DUF7588"/>
    <property type="match status" value="1"/>
</dbReference>
<dbReference type="SMART" id="SM00343">
    <property type="entry name" value="ZnF_C2HC"/>
    <property type="match status" value="1"/>
</dbReference>
<feature type="compositionally biased region" description="Low complexity" evidence="2">
    <location>
        <begin position="748"/>
        <end position="758"/>
    </location>
</feature>
<name>A0A438JX00_VITVI</name>
<feature type="compositionally biased region" description="Polar residues" evidence="2">
    <location>
        <begin position="1020"/>
        <end position="1036"/>
    </location>
</feature>
<evidence type="ECO:0000259" key="3">
    <source>
        <dbReference type="PROSITE" id="PS50158"/>
    </source>
</evidence>
<keyword evidence="1" id="KW-0862">Zinc</keyword>
<feature type="compositionally biased region" description="Low complexity" evidence="2">
    <location>
        <begin position="840"/>
        <end position="850"/>
    </location>
</feature>
<feature type="domain" description="CCHC-type" evidence="3">
    <location>
        <begin position="781"/>
        <end position="795"/>
    </location>
</feature>
<organism evidence="4 5">
    <name type="scientific">Vitis vinifera</name>
    <name type="common">Grape</name>
    <dbReference type="NCBI Taxonomy" id="29760"/>
    <lineage>
        <taxon>Eukaryota</taxon>
        <taxon>Viridiplantae</taxon>
        <taxon>Streptophyta</taxon>
        <taxon>Embryophyta</taxon>
        <taxon>Tracheophyta</taxon>
        <taxon>Spermatophyta</taxon>
        <taxon>Magnoliopsida</taxon>
        <taxon>eudicotyledons</taxon>
        <taxon>Gunneridae</taxon>
        <taxon>Pentapetalae</taxon>
        <taxon>rosids</taxon>
        <taxon>Vitales</taxon>
        <taxon>Vitaceae</taxon>
        <taxon>Viteae</taxon>
        <taxon>Vitis</taxon>
    </lineage>
</organism>
<feature type="compositionally biased region" description="Basic and acidic residues" evidence="2">
    <location>
        <begin position="823"/>
        <end position="835"/>
    </location>
</feature>
<evidence type="ECO:0000256" key="2">
    <source>
        <dbReference type="SAM" id="MobiDB-lite"/>
    </source>
</evidence>
<dbReference type="InterPro" id="IPR028919">
    <property type="entry name" value="Viral_movement"/>
</dbReference>
<protein>
    <recommendedName>
        <fullName evidence="3">CCHC-type domain-containing protein</fullName>
    </recommendedName>
</protein>
<evidence type="ECO:0000313" key="4">
    <source>
        <dbReference type="EMBL" id="RVX13487.1"/>
    </source>
</evidence>
<feature type="region of interest" description="Disordered" evidence="2">
    <location>
        <begin position="327"/>
        <end position="346"/>
    </location>
</feature>
<dbReference type="Gene3D" id="4.10.60.10">
    <property type="entry name" value="Zinc finger, CCHC-type"/>
    <property type="match status" value="1"/>
</dbReference>
<dbReference type="Pfam" id="PF00098">
    <property type="entry name" value="zf-CCHC"/>
    <property type="match status" value="1"/>
</dbReference>
<dbReference type="Pfam" id="PF24925">
    <property type="entry name" value="DUF7746"/>
    <property type="match status" value="1"/>
</dbReference>
<keyword evidence="1" id="KW-0479">Metal-binding</keyword>
<feature type="region of interest" description="Disordered" evidence="2">
    <location>
        <begin position="1016"/>
        <end position="1038"/>
    </location>
</feature>
<dbReference type="GO" id="GO:0008270">
    <property type="term" value="F:zinc ion binding"/>
    <property type="evidence" value="ECO:0007669"/>
    <property type="project" value="UniProtKB-KW"/>
</dbReference>
<dbReference type="SUPFAM" id="SSF57756">
    <property type="entry name" value="Retrovirus zinc finger-like domains"/>
    <property type="match status" value="1"/>
</dbReference>
<dbReference type="EMBL" id="QGNW01000024">
    <property type="protein sequence ID" value="RVX13487.1"/>
    <property type="molecule type" value="Genomic_DNA"/>
</dbReference>
<gene>
    <name evidence="4" type="ORF">CK203_021097</name>
</gene>
<keyword evidence="1" id="KW-0863">Zinc-finger</keyword>
<dbReference type="PROSITE" id="PS50158">
    <property type="entry name" value="ZF_CCHC"/>
    <property type="match status" value="1"/>
</dbReference>
<dbReference type="Pfam" id="PF01107">
    <property type="entry name" value="MP"/>
    <property type="match status" value="1"/>
</dbReference>
<dbReference type="InterPro" id="IPR001878">
    <property type="entry name" value="Znf_CCHC"/>
</dbReference>
<feature type="region of interest" description="Disordered" evidence="2">
    <location>
        <begin position="748"/>
        <end position="769"/>
    </location>
</feature>
<comment type="caution">
    <text evidence="4">The sequence shown here is derived from an EMBL/GenBank/DDBJ whole genome shotgun (WGS) entry which is preliminary data.</text>
</comment>
<dbReference type="InterPro" id="IPR056010">
    <property type="entry name" value="DUF7588"/>
</dbReference>
<reference evidence="4 5" key="1">
    <citation type="journal article" date="2018" name="PLoS Genet.">
        <title>Population sequencing reveals clonal diversity and ancestral inbreeding in the grapevine cultivar Chardonnay.</title>
        <authorList>
            <person name="Roach M.J."/>
            <person name="Johnson D.L."/>
            <person name="Bohlmann J."/>
            <person name="van Vuuren H.J."/>
            <person name="Jones S.J."/>
            <person name="Pretorius I.S."/>
            <person name="Schmidt S.A."/>
            <person name="Borneman A.R."/>
        </authorList>
    </citation>
    <scope>NUCLEOTIDE SEQUENCE [LARGE SCALE GENOMIC DNA]</scope>
    <source>
        <strain evidence="5">cv. Chardonnay</strain>
        <tissue evidence="4">Leaf</tissue>
    </source>
</reference>
<dbReference type="InterPro" id="IPR056648">
    <property type="entry name" value="DUF7746"/>
</dbReference>